<comment type="subcellular location">
    <subcellularLocation>
        <location evidence="1">Mitochondrion</location>
    </subcellularLocation>
</comment>
<dbReference type="AlphaFoldDB" id="A0A511KFS8"/>
<dbReference type="InterPro" id="IPR007667">
    <property type="entry name" value="Hypoxia_induced_domain"/>
</dbReference>
<keyword evidence="2" id="KW-0812">Transmembrane</keyword>
<protein>
    <submittedName>
        <fullName evidence="7">Mitochondrial hypoxia induced protein domain protein</fullName>
    </submittedName>
</protein>
<evidence type="ECO:0000313" key="8">
    <source>
        <dbReference type="Proteomes" id="UP000321518"/>
    </source>
</evidence>
<dbReference type="PROSITE" id="PS51503">
    <property type="entry name" value="HIG1"/>
    <property type="match status" value="1"/>
</dbReference>
<dbReference type="OrthoDB" id="1915122at2759"/>
<dbReference type="Proteomes" id="UP000321518">
    <property type="component" value="Unassembled WGS sequence"/>
</dbReference>
<evidence type="ECO:0000313" key="7">
    <source>
        <dbReference type="EMBL" id="GEM09227.1"/>
    </source>
</evidence>
<dbReference type="Pfam" id="PF04588">
    <property type="entry name" value="HIG_1_N"/>
    <property type="match status" value="1"/>
</dbReference>
<evidence type="ECO:0000256" key="2">
    <source>
        <dbReference type="ARBA" id="ARBA00022692"/>
    </source>
</evidence>
<dbReference type="InterPro" id="IPR040153">
    <property type="entry name" value="Rcf2"/>
</dbReference>
<name>A0A511KFS8_RHOTO</name>
<keyword evidence="3" id="KW-1133">Transmembrane helix</keyword>
<feature type="region of interest" description="Disordered" evidence="5">
    <location>
        <begin position="181"/>
        <end position="216"/>
    </location>
</feature>
<feature type="compositionally biased region" description="Basic and acidic residues" evidence="5">
    <location>
        <begin position="185"/>
        <end position="216"/>
    </location>
</feature>
<accession>A0A511KFS8</accession>
<comment type="caution">
    <text evidence="7">The sequence shown here is derived from an EMBL/GenBank/DDBJ whole genome shotgun (WGS) entry which is preliminary data.</text>
</comment>
<gene>
    <name evidence="7" type="ORF">Rt10032_c07g3244</name>
</gene>
<evidence type="ECO:0000256" key="3">
    <source>
        <dbReference type="ARBA" id="ARBA00022989"/>
    </source>
</evidence>
<reference evidence="7 8" key="1">
    <citation type="submission" date="2019-07" db="EMBL/GenBank/DDBJ databases">
        <title>Rhodotorula toruloides NBRC10032 genome sequencing.</title>
        <authorList>
            <person name="Shida Y."/>
            <person name="Takaku H."/>
            <person name="Ogasawara W."/>
            <person name="Mori K."/>
        </authorList>
    </citation>
    <scope>NUCLEOTIDE SEQUENCE [LARGE SCALE GENOMIC DNA]</scope>
    <source>
        <strain evidence="7 8">NBRC10032</strain>
    </source>
</reference>
<dbReference type="GO" id="GO:0005739">
    <property type="term" value="C:mitochondrion"/>
    <property type="evidence" value="ECO:0007669"/>
    <property type="project" value="UniProtKB-SubCell"/>
</dbReference>
<evidence type="ECO:0000256" key="1">
    <source>
        <dbReference type="ARBA" id="ARBA00004173"/>
    </source>
</evidence>
<dbReference type="PANTHER" id="PTHR28018">
    <property type="entry name" value="RESPIRATORY SUPERCOMPLEX FACTOR 2, MITOCHONDRIAL"/>
    <property type="match status" value="1"/>
</dbReference>
<evidence type="ECO:0000256" key="5">
    <source>
        <dbReference type="SAM" id="MobiDB-lite"/>
    </source>
</evidence>
<evidence type="ECO:0000256" key="4">
    <source>
        <dbReference type="ARBA" id="ARBA00023136"/>
    </source>
</evidence>
<feature type="domain" description="HIG1" evidence="6">
    <location>
        <begin position="98"/>
        <end position="188"/>
    </location>
</feature>
<organism evidence="7 8">
    <name type="scientific">Rhodotorula toruloides</name>
    <name type="common">Yeast</name>
    <name type="synonym">Rhodosporidium toruloides</name>
    <dbReference type="NCBI Taxonomy" id="5286"/>
    <lineage>
        <taxon>Eukaryota</taxon>
        <taxon>Fungi</taxon>
        <taxon>Dikarya</taxon>
        <taxon>Basidiomycota</taxon>
        <taxon>Pucciniomycotina</taxon>
        <taxon>Microbotryomycetes</taxon>
        <taxon>Sporidiobolales</taxon>
        <taxon>Sporidiobolaceae</taxon>
        <taxon>Rhodotorula</taxon>
    </lineage>
</organism>
<evidence type="ECO:0000259" key="6">
    <source>
        <dbReference type="PROSITE" id="PS51503"/>
    </source>
</evidence>
<dbReference type="GO" id="GO:0033617">
    <property type="term" value="P:mitochondrial respiratory chain complex IV assembly"/>
    <property type="evidence" value="ECO:0007669"/>
    <property type="project" value="TreeGrafter"/>
</dbReference>
<keyword evidence="4" id="KW-0472">Membrane</keyword>
<dbReference type="EMBL" id="BJWK01000007">
    <property type="protein sequence ID" value="GEM09227.1"/>
    <property type="molecule type" value="Genomic_DNA"/>
</dbReference>
<proteinExistence type="predicted"/>
<dbReference type="PANTHER" id="PTHR28018:SF3">
    <property type="entry name" value="RESPIRATORY SUPERCOMPLEX FACTOR 2, MITOCHONDRIAL"/>
    <property type="match status" value="1"/>
</dbReference>
<sequence>MGGLKGGALGLAAGGAGAVALHRANAQAFTRLTLPLKAFAVTQVRADLHSAPFSVGTAAFIIGADKASREFELAKYAVGSGTELERSSREQQRLEQEVGIAGGKPKRNTPVSTKEAVVEWAKDNRWTAVGLSWAASMVGAGAYIAATPLTFAQKLVQARMVAQGVTVVALLGSAALTQIPNAQGKSDEDLKREERESTMYAWKKDSPHYKHESKQE</sequence>